<accession>Q8TN29</accession>
<dbReference type="GO" id="GO:0016811">
    <property type="term" value="F:hydrolase activity, acting on carbon-nitrogen (but not peptide) bonds, in linear amides"/>
    <property type="evidence" value="ECO:0000318"/>
    <property type="project" value="GO_Central"/>
</dbReference>
<name>Q8TN29_METAC</name>
<dbReference type="AlphaFoldDB" id="Q8TN29"/>
<dbReference type="EMBL" id="AE010299">
    <property type="protein sequence ID" value="AAM05850.1"/>
    <property type="molecule type" value="Genomic_DNA"/>
</dbReference>
<keyword evidence="1" id="KW-0812">Transmembrane</keyword>
<dbReference type="HOGENOM" id="CLU_049311_5_0_2"/>
<evidence type="ECO:0000313" key="3">
    <source>
        <dbReference type="Proteomes" id="UP000002487"/>
    </source>
</evidence>
<organism evidence="2 3">
    <name type="scientific">Methanosarcina acetivorans (strain ATCC 35395 / DSM 2834 / JCM 12185 / C2A)</name>
    <dbReference type="NCBI Taxonomy" id="188937"/>
    <lineage>
        <taxon>Archaea</taxon>
        <taxon>Methanobacteriati</taxon>
        <taxon>Methanobacteriota</taxon>
        <taxon>Stenosarchaea group</taxon>
        <taxon>Methanomicrobia</taxon>
        <taxon>Methanosarcinales</taxon>
        <taxon>Methanosarcinaceae</taxon>
        <taxon>Methanosarcina</taxon>
    </lineage>
</organism>
<sequence length="309" mass="34936">MVLMFSLVEFIHLIDTIVFITVAVCLLIKNQSLRRMVRKSRTIFRVILASNIFFAALQFYCLISINSDIWLHLGCDCLSIIGLSALMIGIVRMKVIAEPSLKSMKILVIGAHPDDMEIACGGSLAKLCDAGHTIWGLVLSNGEMGGNSPSRLREAKKSAEFLGLSKLEIRDFPDTRLDHFILEITKQIEIIVDELKPDVVFTHSIHDLHQDHRSVHRATLRACRNLSTILCYESPSTTQSFQPNVFIDIEPYIDIKIESIREHEDQNKKRYVQPEQVYGNAIFRGAQAKLKQAEGFEAIRISLPIYLCP</sequence>
<dbReference type="STRING" id="188937.MA_2464"/>
<keyword evidence="1" id="KW-1133">Transmembrane helix</keyword>
<reference evidence="2 3" key="1">
    <citation type="journal article" date="2002" name="Genome Res.">
        <title>The genome of Methanosarcina acetivorans reveals extensive metabolic and physiological diversity.</title>
        <authorList>
            <person name="Galagan J.E."/>
            <person name="Nusbaum C."/>
            <person name="Roy A."/>
            <person name="Endrizzi M.G."/>
            <person name="Macdonald P."/>
            <person name="FitzHugh W."/>
            <person name="Calvo S."/>
            <person name="Engels R."/>
            <person name="Smirnov S."/>
            <person name="Atnoor D."/>
            <person name="Brown A."/>
            <person name="Allen N."/>
            <person name="Naylor J."/>
            <person name="Stange-Thomann N."/>
            <person name="DeArellano K."/>
            <person name="Johnson R."/>
            <person name="Linton L."/>
            <person name="McEwan P."/>
            <person name="McKernan K."/>
            <person name="Talamas J."/>
            <person name="Tirrell A."/>
            <person name="Ye W."/>
            <person name="Zimmer A."/>
            <person name="Barber R.D."/>
            <person name="Cann I."/>
            <person name="Graham D.E."/>
            <person name="Grahame D.A."/>
            <person name="Guss A."/>
            <person name="Hedderich R."/>
            <person name="Ingram-Smith C."/>
            <person name="Kuettner C.H."/>
            <person name="Krzycki J.A."/>
            <person name="Leigh J.A."/>
            <person name="Li W."/>
            <person name="Liu J."/>
            <person name="Mukhopadhyay B."/>
            <person name="Reeve J.N."/>
            <person name="Smith K."/>
            <person name="Springer T.A."/>
            <person name="Umayam L.A."/>
            <person name="White O."/>
            <person name="White R.H."/>
            <person name="de Macario E.C."/>
            <person name="Ferry J.G."/>
            <person name="Jarrell K.F."/>
            <person name="Jing H."/>
            <person name="Macario A.J.L."/>
            <person name="Paulsen I."/>
            <person name="Pritchett M."/>
            <person name="Sowers K.R."/>
            <person name="Swanson R.V."/>
            <person name="Zinder S.H."/>
            <person name="Lander E."/>
            <person name="Metcalf W.W."/>
            <person name="Birren B."/>
        </authorList>
    </citation>
    <scope>NUCLEOTIDE SEQUENCE [LARGE SCALE GENOMIC DNA]</scope>
    <source>
        <strain evidence="3">ATCC 35395 / DSM 2834 / JCM 12185 / C2A</strain>
    </source>
</reference>
<evidence type="ECO:0000313" key="2">
    <source>
        <dbReference type="EMBL" id="AAM05850.1"/>
    </source>
</evidence>
<dbReference type="PANTHER" id="PTHR12993:SF11">
    <property type="entry name" value="N-ACETYLGLUCOSAMINYL-PHOSPHATIDYLINOSITOL DE-N-ACETYLASE"/>
    <property type="match status" value="1"/>
</dbReference>
<dbReference type="Pfam" id="PF02585">
    <property type="entry name" value="PIG-L"/>
    <property type="match status" value="1"/>
</dbReference>
<dbReference type="PhylomeDB" id="Q8TN29"/>
<keyword evidence="3" id="KW-1185">Reference proteome</keyword>
<dbReference type="InterPro" id="IPR003737">
    <property type="entry name" value="GlcNAc_PI_deacetylase-related"/>
</dbReference>
<dbReference type="PANTHER" id="PTHR12993">
    <property type="entry name" value="N-ACETYLGLUCOSAMINYL-PHOSPHATIDYLINOSITOL DE-N-ACETYLASE-RELATED"/>
    <property type="match status" value="1"/>
</dbReference>
<gene>
    <name evidence="2" type="ordered locus">MA_2464</name>
</gene>
<dbReference type="InParanoid" id="Q8TN29"/>
<dbReference type="Gene3D" id="3.40.50.10320">
    <property type="entry name" value="LmbE-like"/>
    <property type="match status" value="1"/>
</dbReference>
<dbReference type="EnsemblBacteria" id="AAM05850">
    <property type="protein sequence ID" value="AAM05850"/>
    <property type="gene ID" value="MA_2464"/>
</dbReference>
<proteinExistence type="predicted"/>
<dbReference type="KEGG" id="mac:MA_2464"/>
<evidence type="ECO:0008006" key="4">
    <source>
        <dbReference type="Google" id="ProtNLM"/>
    </source>
</evidence>
<dbReference type="Proteomes" id="UP000002487">
    <property type="component" value="Chromosome"/>
</dbReference>
<feature type="transmembrane region" description="Helical" evidence="1">
    <location>
        <begin position="42"/>
        <end position="63"/>
    </location>
</feature>
<evidence type="ECO:0000256" key="1">
    <source>
        <dbReference type="SAM" id="Phobius"/>
    </source>
</evidence>
<feature type="transmembrane region" description="Helical" evidence="1">
    <location>
        <begin position="69"/>
        <end position="91"/>
    </location>
</feature>
<dbReference type="InterPro" id="IPR024078">
    <property type="entry name" value="LmbE-like_dom_sf"/>
</dbReference>
<feature type="transmembrane region" description="Helical" evidence="1">
    <location>
        <begin position="12"/>
        <end position="30"/>
    </location>
</feature>
<protein>
    <recommendedName>
        <fullName evidence="4">PIG-L family deacetylase</fullName>
    </recommendedName>
</protein>
<dbReference type="SUPFAM" id="SSF102588">
    <property type="entry name" value="LmbE-like"/>
    <property type="match status" value="1"/>
</dbReference>
<keyword evidence="1" id="KW-0472">Membrane</keyword>